<dbReference type="Gene3D" id="3.40.50.300">
    <property type="entry name" value="P-loop containing nucleotide triphosphate hydrolases"/>
    <property type="match status" value="2"/>
</dbReference>
<dbReference type="SMART" id="SM00490">
    <property type="entry name" value="HELICc"/>
    <property type="match status" value="1"/>
</dbReference>
<comment type="similarity">
    <text evidence="1">Belongs to the helicase family. RecQ subfamily.</text>
</comment>
<dbReference type="EMBL" id="JANIEX010000399">
    <property type="protein sequence ID" value="KAJ3567633.1"/>
    <property type="molecule type" value="Genomic_DNA"/>
</dbReference>
<dbReference type="Pfam" id="PF00271">
    <property type="entry name" value="Helicase_C"/>
    <property type="match status" value="1"/>
</dbReference>
<evidence type="ECO:0000313" key="7">
    <source>
        <dbReference type="Proteomes" id="UP001213000"/>
    </source>
</evidence>
<protein>
    <recommendedName>
        <fullName evidence="3">DNA 3'-5' helicase</fullName>
        <ecNumber evidence="3">5.6.2.4</ecNumber>
    </recommendedName>
</protein>
<dbReference type="PROSITE" id="PS51194">
    <property type="entry name" value="HELICASE_CTER"/>
    <property type="match status" value="1"/>
</dbReference>
<dbReference type="InterPro" id="IPR001650">
    <property type="entry name" value="Helicase_C-like"/>
</dbReference>
<dbReference type="GO" id="GO:0009378">
    <property type="term" value="F:four-way junction helicase activity"/>
    <property type="evidence" value="ECO:0007669"/>
    <property type="project" value="TreeGrafter"/>
</dbReference>
<proteinExistence type="inferred from homology"/>
<dbReference type="InterPro" id="IPR027417">
    <property type="entry name" value="P-loop_NTPase"/>
</dbReference>
<feature type="region of interest" description="Disordered" evidence="4">
    <location>
        <begin position="640"/>
        <end position="669"/>
    </location>
</feature>
<dbReference type="EC" id="5.6.2.4" evidence="3"/>
<evidence type="ECO:0000313" key="6">
    <source>
        <dbReference type="EMBL" id="KAJ3567633.1"/>
    </source>
</evidence>
<sequence>MVEPTQWPPKRLWRESTRGSENIPPSSPLAPLATPTLVTPSKSTSASLVTTPRSPLTEKRNRRTFRNGYEIQPRTPSYKPYSINNPGHPRQKAFAFQEYKALHPLKALSDAEWQQLVLDAGVLTAGQSLRDFQIRAANHCSHHLSHSRSVYRGADWFRQVTHLDVTAPGTAGGCDMPARFSRGFSYVAARDIGVLEALAKGGRKYILYLCPEMLETPALARVLHSESFRVQLSAIYIDESHLIHESVAWRPPFSRLYLLRQIVGLQVPLVALSATLPRSYQESVVAYAGMKPDYQLINLGNFRSELSIVVQPMKHDVSSFVDLAFIIPWNATAESLKSTIVYADDLDRLTSMLWWADSRLKSLKLPETLVDIIHAGLSDSHQDTIIANFMAGKVKILLGSDKIGAGMDFPNVELVVQYGCRGLTLVRWEQRRGRGARRTGVTALGVLLVEPSMACEGSTAGGHSLGNEDRGLLEVIHTKKCIEAVTNKWLETPPGALPPGSTTSPSLYSCGLRCSNCNPRLLGACTEFTWIMETPQLANAVDSSQVSHHPRYTTEQQHQILVALKEWRLGHWREKWKNDWPSYGPDSLISDKDLAGVASRAHKIVSVADLVQGTHMLHEEVLEEPLFHALHKIKETFEDPFPELGSKRKGDDSDQTAAAGKRQCIDPPS</sequence>
<dbReference type="AlphaFoldDB" id="A0AAD5VRD6"/>
<dbReference type="GO" id="GO:0043138">
    <property type="term" value="F:3'-5' DNA helicase activity"/>
    <property type="evidence" value="ECO:0007669"/>
    <property type="project" value="UniProtKB-EC"/>
</dbReference>
<dbReference type="PANTHER" id="PTHR13710:SF154">
    <property type="entry name" value="RECQ HELICASE, PUTATIVE (AFU_ORTHOLOGUE AFUA_6G14720)-RELATED"/>
    <property type="match status" value="1"/>
</dbReference>
<dbReference type="Proteomes" id="UP001213000">
    <property type="component" value="Unassembled WGS sequence"/>
</dbReference>
<name>A0AAD5VRD6_9AGAR</name>
<reference evidence="6" key="1">
    <citation type="submission" date="2022-07" db="EMBL/GenBank/DDBJ databases">
        <title>Genome Sequence of Leucocoprinus birnbaumii.</title>
        <authorList>
            <person name="Buettner E."/>
        </authorList>
    </citation>
    <scope>NUCLEOTIDE SEQUENCE</scope>
    <source>
        <strain evidence="6">VT141</strain>
    </source>
</reference>
<keyword evidence="7" id="KW-1185">Reference proteome</keyword>
<evidence type="ECO:0000256" key="4">
    <source>
        <dbReference type="SAM" id="MobiDB-lite"/>
    </source>
</evidence>
<comment type="catalytic activity">
    <reaction evidence="2">
        <text>Couples ATP hydrolysis with the unwinding of duplex DNA by translocating in the 3'-5' direction.</text>
        <dbReference type="EC" id="5.6.2.4"/>
    </reaction>
</comment>
<dbReference type="PANTHER" id="PTHR13710">
    <property type="entry name" value="DNA HELICASE RECQ FAMILY MEMBER"/>
    <property type="match status" value="1"/>
</dbReference>
<feature type="compositionally biased region" description="Low complexity" evidence="4">
    <location>
        <begin position="29"/>
        <end position="41"/>
    </location>
</feature>
<comment type="caution">
    <text evidence="6">The sequence shown here is derived from an EMBL/GenBank/DDBJ whole genome shotgun (WGS) entry which is preliminary data.</text>
</comment>
<feature type="compositionally biased region" description="Polar residues" evidence="4">
    <location>
        <begin position="42"/>
        <end position="54"/>
    </location>
</feature>
<organism evidence="6 7">
    <name type="scientific">Leucocoprinus birnbaumii</name>
    <dbReference type="NCBI Taxonomy" id="56174"/>
    <lineage>
        <taxon>Eukaryota</taxon>
        <taxon>Fungi</taxon>
        <taxon>Dikarya</taxon>
        <taxon>Basidiomycota</taxon>
        <taxon>Agaricomycotina</taxon>
        <taxon>Agaricomycetes</taxon>
        <taxon>Agaricomycetidae</taxon>
        <taxon>Agaricales</taxon>
        <taxon>Agaricineae</taxon>
        <taxon>Agaricaceae</taxon>
        <taxon>Leucocoprinus</taxon>
    </lineage>
</organism>
<feature type="region of interest" description="Disordered" evidence="4">
    <location>
        <begin position="1"/>
        <end position="65"/>
    </location>
</feature>
<dbReference type="GO" id="GO:0005737">
    <property type="term" value="C:cytoplasm"/>
    <property type="evidence" value="ECO:0007669"/>
    <property type="project" value="TreeGrafter"/>
</dbReference>
<dbReference type="GO" id="GO:0000724">
    <property type="term" value="P:double-strand break repair via homologous recombination"/>
    <property type="evidence" value="ECO:0007669"/>
    <property type="project" value="TreeGrafter"/>
</dbReference>
<dbReference type="GO" id="GO:0005694">
    <property type="term" value="C:chromosome"/>
    <property type="evidence" value="ECO:0007669"/>
    <property type="project" value="TreeGrafter"/>
</dbReference>
<gene>
    <name evidence="6" type="ORF">NP233_g6232</name>
</gene>
<evidence type="ECO:0000256" key="1">
    <source>
        <dbReference type="ARBA" id="ARBA00005446"/>
    </source>
</evidence>
<dbReference type="SUPFAM" id="SSF52540">
    <property type="entry name" value="P-loop containing nucleoside triphosphate hydrolases"/>
    <property type="match status" value="1"/>
</dbReference>
<evidence type="ECO:0000256" key="2">
    <source>
        <dbReference type="ARBA" id="ARBA00034617"/>
    </source>
</evidence>
<accession>A0AAD5VRD6</accession>
<feature type="domain" description="Helicase C-terminal" evidence="5">
    <location>
        <begin position="316"/>
        <end position="500"/>
    </location>
</feature>
<evidence type="ECO:0000259" key="5">
    <source>
        <dbReference type="PROSITE" id="PS51194"/>
    </source>
</evidence>
<evidence type="ECO:0000256" key="3">
    <source>
        <dbReference type="ARBA" id="ARBA00034808"/>
    </source>
</evidence>